<dbReference type="GeneID" id="8861735"/>
<dbReference type="AlphaFoldDB" id="D2V6C2"/>
<name>D2V6C2_NAEGR</name>
<feature type="compositionally biased region" description="Basic and acidic residues" evidence="1">
    <location>
        <begin position="13"/>
        <end position="29"/>
    </location>
</feature>
<dbReference type="Pfam" id="PF12937">
    <property type="entry name" value="F-box-like"/>
    <property type="match status" value="1"/>
</dbReference>
<gene>
    <name evidence="3" type="ORF">NAEGRDRAFT_78765</name>
</gene>
<dbReference type="VEuPathDB" id="AmoebaDB:NAEGRDRAFT_78765"/>
<evidence type="ECO:0000313" key="4">
    <source>
        <dbReference type="Proteomes" id="UP000006671"/>
    </source>
</evidence>
<dbReference type="InterPro" id="IPR036047">
    <property type="entry name" value="F-box-like_dom_sf"/>
</dbReference>
<dbReference type="OMA" id="IVDLECP"/>
<sequence>MPPRTARRKKAKTKADSSDDHEEEERKQEEEVEEDDRVVIEVEDDSDYKEKTKRKRKKKNDDSEKPKKKNKKSSASSSSNVEEEEAEEPKKKKSKKKDKTDEEEEANDKSTPLDENTEQYDMMDVKEEEVEVSLDSIKFDNEFTMQAVNHVKESIAFLDSVELNYPSLPSAERQGIITILKHLQNKVAKLGDLCKSAELLLFRGKNHDMSEYGLLNTVQLPEIWSTVFSFLDFSDFLKASQVCKTWHTASSHPCALSCFNLDFDADYSVLHFVEIYKKYISWRLENIYTVWDIPQRLIKWFASSGVVFPNAKYRDAKYRVAWDDSSIETNDSDIAQVFPKINKSIFEPEFISLWGFLDIRSSSKKTIPTGTNIAKLFDKHVEFEDPASIEELVILKVDESKLPEFENLKRLDLSLLLRMKETEDMTYCFKSKKLTKLCVTYSVFFDEMLPVVANLENIKSLKLVDSASYRKGCTIVSELNRFKNLIELEMETLNESDLIQFPSTIRKLKIGKITEKNAKIFPLLVNIEELHTTEQVLSHINLIRLPNLKTLLVYNNSSNHNKQVTIESSTLENICLLTYNSITIKCPNLYDLRLGPGLKGGSDSVYIKSNQLTNFTLERDIQMLSIQGPNFVADGTILDRVKNIVDLECPLIDKAYVNSLSSINQGDSFRTLLTKQIKTLTISVSYFELFNTKTEIQRLTITNWKSNQTISAAKMNIYRQNVHNYKTLEIINCSVDVVNLLNSIFKDSTSLESLRIQDTSYDTEYFDSLSDPTNYPNMKSLSLCNISSLKPQNGTKFLKGCDKRPLLTRIELQYRSSYKKKFGTYIPIHCTSYIGQLSGCVNTSALPNLTHLTITSGGMSFIDYSAFNYFPNLKFLHFSQLSYLDSSMAGSEKILDYCKNLETVISLFNVPKEFHEKKEITVVENV</sequence>
<evidence type="ECO:0000259" key="2">
    <source>
        <dbReference type="SMART" id="SM00256"/>
    </source>
</evidence>
<dbReference type="EMBL" id="GG738854">
    <property type="protein sequence ID" value="EFC47545.1"/>
    <property type="molecule type" value="Genomic_DNA"/>
</dbReference>
<organism evidence="4">
    <name type="scientific">Naegleria gruberi</name>
    <name type="common">Amoeba</name>
    <dbReference type="NCBI Taxonomy" id="5762"/>
    <lineage>
        <taxon>Eukaryota</taxon>
        <taxon>Discoba</taxon>
        <taxon>Heterolobosea</taxon>
        <taxon>Tetramitia</taxon>
        <taxon>Eutetramitia</taxon>
        <taxon>Vahlkampfiidae</taxon>
        <taxon>Naegleria</taxon>
    </lineage>
</organism>
<dbReference type="RefSeq" id="XP_002680289.1">
    <property type="nucleotide sequence ID" value="XM_002680243.1"/>
</dbReference>
<dbReference type="CDD" id="cd09917">
    <property type="entry name" value="F-box_SF"/>
    <property type="match status" value="1"/>
</dbReference>
<evidence type="ECO:0000256" key="1">
    <source>
        <dbReference type="SAM" id="MobiDB-lite"/>
    </source>
</evidence>
<dbReference type="Proteomes" id="UP000006671">
    <property type="component" value="Unassembled WGS sequence"/>
</dbReference>
<dbReference type="Gene3D" id="3.80.10.10">
    <property type="entry name" value="Ribonuclease Inhibitor"/>
    <property type="match status" value="1"/>
</dbReference>
<feature type="region of interest" description="Disordered" evidence="1">
    <location>
        <begin position="1"/>
        <end position="120"/>
    </location>
</feature>
<feature type="compositionally biased region" description="Basic residues" evidence="1">
    <location>
        <begin position="1"/>
        <end position="12"/>
    </location>
</feature>
<dbReference type="InterPro" id="IPR001810">
    <property type="entry name" value="F-box_dom"/>
</dbReference>
<keyword evidence="4" id="KW-1185">Reference proteome</keyword>
<dbReference type="SUPFAM" id="SSF52047">
    <property type="entry name" value="RNI-like"/>
    <property type="match status" value="2"/>
</dbReference>
<accession>D2V6C2</accession>
<proteinExistence type="predicted"/>
<dbReference type="InterPro" id="IPR032675">
    <property type="entry name" value="LRR_dom_sf"/>
</dbReference>
<dbReference type="InParanoid" id="D2V6C2"/>
<evidence type="ECO:0000313" key="3">
    <source>
        <dbReference type="EMBL" id="EFC47545.1"/>
    </source>
</evidence>
<feature type="compositionally biased region" description="Acidic residues" evidence="1">
    <location>
        <begin position="30"/>
        <end position="47"/>
    </location>
</feature>
<protein>
    <recommendedName>
        <fullName evidence="2">F-box domain-containing protein</fullName>
    </recommendedName>
</protein>
<dbReference type="KEGG" id="ngr:NAEGRDRAFT_78765"/>
<dbReference type="SUPFAM" id="SSF81383">
    <property type="entry name" value="F-box domain"/>
    <property type="match status" value="1"/>
</dbReference>
<dbReference type="Gene3D" id="1.20.1280.50">
    <property type="match status" value="1"/>
</dbReference>
<reference evidence="3 4" key="1">
    <citation type="journal article" date="2010" name="Cell">
        <title>The genome of Naegleria gruberi illuminates early eukaryotic versatility.</title>
        <authorList>
            <person name="Fritz-Laylin L.K."/>
            <person name="Prochnik S.E."/>
            <person name="Ginger M.L."/>
            <person name="Dacks J.B."/>
            <person name="Carpenter M.L."/>
            <person name="Field M.C."/>
            <person name="Kuo A."/>
            <person name="Paredez A."/>
            <person name="Chapman J."/>
            <person name="Pham J."/>
            <person name="Shu S."/>
            <person name="Neupane R."/>
            <person name="Cipriano M."/>
            <person name="Mancuso J."/>
            <person name="Tu H."/>
            <person name="Salamov A."/>
            <person name="Lindquist E."/>
            <person name="Shapiro H."/>
            <person name="Lucas S."/>
            <person name="Grigoriev I.V."/>
            <person name="Cande W.Z."/>
            <person name="Fulton C."/>
            <person name="Rokhsar D.S."/>
            <person name="Dawson S.C."/>
        </authorList>
    </citation>
    <scope>NUCLEOTIDE SEQUENCE [LARGE SCALE GENOMIC DNA]</scope>
    <source>
        <strain evidence="3 4">NEG-M</strain>
    </source>
</reference>
<dbReference type="SMART" id="SM00256">
    <property type="entry name" value="FBOX"/>
    <property type="match status" value="1"/>
</dbReference>
<dbReference type="OrthoDB" id="10257053at2759"/>
<feature type="domain" description="F-box" evidence="2">
    <location>
        <begin position="220"/>
        <end position="259"/>
    </location>
</feature>